<gene>
    <name evidence="1" type="ORF">N8T08_000833</name>
</gene>
<keyword evidence="2" id="KW-1185">Reference proteome</keyword>
<name>A0ACC3AP52_9EURO</name>
<reference evidence="1 2" key="1">
    <citation type="journal article" date="2023" name="ACS Omega">
        <title>Identification of the Neoaspergillic Acid Biosynthesis Gene Cluster by Establishing an In Vitro CRISPR-Ribonucleoprotein Genetic System in Aspergillus melleus.</title>
        <authorList>
            <person name="Yuan B."/>
            <person name="Grau M.F."/>
            <person name="Murata R.M."/>
            <person name="Torok T."/>
            <person name="Venkateswaran K."/>
            <person name="Stajich J.E."/>
            <person name="Wang C.C.C."/>
        </authorList>
    </citation>
    <scope>NUCLEOTIDE SEQUENCE [LARGE SCALE GENOMIC DNA]</scope>
    <source>
        <strain evidence="1 2">IMV 1140</strain>
    </source>
</reference>
<evidence type="ECO:0000313" key="2">
    <source>
        <dbReference type="Proteomes" id="UP001177260"/>
    </source>
</evidence>
<proteinExistence type="predicted"/>
<protein>
    <submittedName>
        <fullName evidence="1">Uncharacterized protein</fullName>
    </submittedName>
</protein>
<organism evidence="1 2">
    <name type="scientific">Aspergillus melleus</name>
    <dbReference type="NCBI Taxonomy" id="138277"/>
    <lineage>
        <taxon>Eukaryota</taxon>
        <taxon>Fungi</taxon>
        <taxon>Dikarya</taxon>
        <taxon>Ascomycota</taxon>
        <taxon>Pezizomycotina</taxon>
        <taxon>Eurotiomycetes</taxon>
        <taxon>Eurotiomycetidae</taxon>
        <taxon>Eurotiales</taxon>
        <taxon>Aspergillaceae</taxon>
        <taxon>Aspergillus</taxon>
        <taxon>Aspergillus subgen. Circumdati</taxon>
    </lineage>
</organism>
<dbReference type="EMBL" id="JAOPJF010000109">
    <property type="protein sequence ID" value="KAK1139382.1"/>
    <property type="molecule type" value="Genomic_DNA"/>
</dbReference>
<comment type="caution">
    <text evidence="1">The sequence shown here is derived from an EMBL/GenBank/DDBJ whole genome shotgun (WGS) entry which is preliminary data.</text>
</comment>
<evidence type="ECO:0000313" key="1">
    <source>
        <dbReference type="EMBL" id="KAK1139382.1"/>
    </source>
</evidence>
<sequence length="492" mass="54193">MDSTGGTGVSASISLAEDREFVAQLNAKELVFHLNPTSSEFQDVQIVKVKENLPKFLKISRATDGQSPGVPTPEGKDLSRQRVLYASDTRVLVWQLEPMQLHAEIDSIEPGATNVDFGGNENEVVVFHAFNAKVSIHGLDTGCSQVIKSPKFSHYNGFGYRPKTRQFAILLKPDAVDVLTIHEFRSYELIGRANLPTVDAQGMKWSPDGRWIAVWDAASAGTKVLIFTADGQHFRTYTGPPGVDMSFDLGVRNIEWGPASSNGSSEFLAVGNVDGTVDLLKSKTFSCSMTLSHTFQLEQNTPSIWRERFTTVDGDLEYNECSGSSAFSAIGEPTGPPRGVSIIAFSASGNLLCTIDQSRPNIIWIWALESTVVLLSALAHEHPVRQVVWHPSKPEFLVTTTNNTGAAVRHWSLDRQPSIVRIPASRNDAGRYDVRWLPREQRGQSIFWFGTPDEYVLGYIENEIGVTQFKVLKSISSNLKLPSGSYGANMSR</sequence>
<accession>A0ACC3AP52</accession>
<dbReference type="Proteomes" id="UP001177260">
    <property type="component" value="Unassembled WGS sequence"/>
</dbReference>